<dbReference type="AlphaFoldDB" id="A0A8S1HTA9"/>
<evidence type="ECO:0000256" key="1">
    <source>
        <dbReference type="SAM" id="MobiDB-lite"/>
    </source>
</evidence>
<feature type="compositionally biased region" description="Basic and acidic residues" evidence="1">
    <location>
        <begin position="198"/>
        <end position="207"/>
    </location>
</feature>
<accession>A0A8S1HTA9</accession>
<dbReference type="EMBL" id="CAJGYM010000103">
    <property type="protein sequence ID" value="CAD6197758.1"/>
    <property type="molecule type" value="Genomic_DNA"/>
</dbReference>
<evidence type="ECO:0000256" key="2">
    <source>
        <dbReference type="SAM" id="Phobius"/>
    </source>
</evidence>
<proteinExistence type="predicted"/>
<keyword evidence="4" id="KW-1185">Reference proteome</keyword>
<sequence length="339" mass="38241">MSPCEKGVSFEDGDILFRLNIFLFFIVFACLLICFAVAIFLTYQMSRQHFEYKTAKKGQSTEEKQEKSQSDKEKNKKKDNERNKRQTSTKAMSQGSKILKVKKEGVSDSQSPIDTLPSHMLPTACSSSEKGSKVWLPVPPEGNSPKEHSKKISKPPSPNHSGKDPCGSSKDKVPTNVEKDDSDVKKFLKTKVLSNPENVEKDDSDVKKHLKNKVLPNPENEEKDDSDRGQIGQRSRAVCLTCLCPLFSNRSLKRGQTEKEQTGQHSRAVYLTCLRPLLSNLWCKESRPVSILVQLSSFCLTCLYSLLSNRSLKREREQTGQHSRAVFLILSDSSEFSFL</sequence>
<evidence type="ECO:0000313" key="4">
    <source>
        <dbReference type="Proteomes" id="UP000835052"/>
    </source>
</evidence>
<reference evidence="3" key="1">
    <citation type="submission" date="2020-10" db="EMBL/GenBank/DDBJ databases">
        <authorList>
            <person name="Kikuchi T."/>
        </authorList>
    </citation>
    <scope>NUCLEOTIDE SEQUENCE</scope>
    <source>
        <strain evidence="3">NKZ352</strain>
    </source>
</reference>
<feature type="region of interest" description="Disordered" evidence="1">
    <location>
        <begin position="53"/>
        <end position="182"/>
    </location>
</feature>
<feature type="region of interest" description="Disordered" evidence="1">
    <location>
        <begin position="195"/>
        <end position="230"/>
    </location>
</feature>
<keyword evidence="2" id="KW-0812">Transmembrane</keyword>
<dbReference type="Proteomes" id="UP000835052">
    <property type="component" value="Unassembled WGS sequence"/>
</dbReference>
<feature type="compositionally biased region" description="Basic and acidic residues" evidence="1">
    <location>
        <begin position="53"/>
        <end position="84"/>
    </location>
</feature>
<feature type="transmembrane region" description="Helical" evidence="2">
    <location>
        <begin position="21"/>
        <end position="43"/>
    </location>
</feature>
<dbReference type="PROSITE" id="PS51257">
    <property type="entry name" value="PROKAR_LIPOPROTEIN"/>
    <property type="match status" value="1"/>
</dbReference>
<feature type="compositionally biased region" description="Basic and acidic residues" evidence="1">
    <location>
        <begin position="169"/>
        <end position="182"/>
    </location>
</feature>
<organism evidence="3 4">
    <name type="scientific">Caenorhabditis auriculariae</name>
    <dbReference type="NCBI Taxonomy" id="2777116"/>
    <lineage>
        <taxon>Eukaryota</taxon>
        <taxon>Metazoa</taxon>
        <taxon>Ecdysozoa</taxon>
        <taxon>Nematoda</taxon>
        <taxon>Chromadorea</taxon>
        <taxon>Rhabditida</taxon>
        <taxon>Rhabditina</taxon>
        <taxon>Rhabditomorpha</taxon>
        <taxon>Rhabditoidea</taxon>
        <taxon>Rhabditidae</taxon>
        <taxon>Peloderinae</taxon>
        <taxon>Caenorhabditis</taxon>
    </lineage>
</organism>
<keyword evidence="2" id="KW-1133">Transmembrane helix</keyword>
<evidence type="ECO:0000313" key="3">
    <source>
        <dbReference type="EMBL" id="CAD6197758.1"/>
    </source>
</evidence>
<protein>
    <submittedName>
        <fullName evidence="3">Uncharacterized protein</fullName>
    </submittedName>
</protein>
<keyword evidence="2" id="KW-0472">Membrane</keyword>
<name>A0A8S1HTA9_9PELO</name>
<comment type="caution">
    <text evidence="3">The sequence shown here is derived from an EMBL/GenBank/DDBJ whole genome shotgun (WGS) entry which is preliminary data.</text>
</comment>
<gene>
    <name evidence="3" type="ORF">CAUJ_LOCUS13667</name>
</gene>